<feature type="region of interest" description="Disordered" evidence="2">
    <location>
        <begin position="80"/>
        <end position="441"/>
    </location>
</feature>
<gene>
    <name evidence="4" type="ORF">BP5796_01282</name>
</gene>
<feature type="compositionally biased region" description="Pro residues" evidence="2">
    <location>
        <begin position="683"/>
        <end position="692"/>
    </location>
</feature>
<feature type="compositionally biased region" description="Pro residues" evidence="2">
    <location>
        <begin position="255"/>
        <end position="266"/>
    </location>
</feature>
<dbReference type="Gene3D" id="1.10.287.110">
    <property type="entry name" value="DnaJ domain"/>
    <property type="match status" value="1"/>
</dbReference>
<protein>
    <recommendedName>
        <fullName evidence="3">J domain-containing protein</fullName>
    </recommendedName>
</protein>
<dbReference type="PRINTS" id="PR00625">
    <property type="entry name" value="JDOMAIN"/>
</dbReference>
<dbReference type="OrthoDB" id="10250354at2759"/>
<accession>A0A3D8T1K6</accession>
<feature type="region of interest" description="Disordered" evidence="2">
    <location>
        <begin position="878"/>
        <end position="907"/>
    </location>
</feature>
<dbReference type="SMART" id="SM00271">
    <property type="entry name" value="DnaJ"/>
    <property type="match status" value="1"/>
</dbReference>
<dbReference type="SUPFAM" id="SSF46565">
    <property type="entry name" value="Chaperone J-domain"/>
    <property type="match status" value="1"/>
</dbReference>
<dbReference type="InterPro" id="IPR051938">
    <property type="entry name" value="Apopto_cytoskel_mod"/>
</dbReference>
<reference evidence="4 5" key="1">
    <citation type="journal article" date="2018" name="IMA Fungus">
        <title>IMA Genome-F 9: Draft genome sequence of Annulohypoxylon stygium, Aspergillus mulundensis, Berkeleyomyces basicola (syn. Thielaviopsis basicola), Ceratocystis smalleyi, two Cercospora beticola strains, Coleophoma cylindrospora, Fusarium fracticaudum, Phialophora cf. hyalina, and Morchella septimelata.</title>
        <authorList>
            <person name="Wingfield B.D."/>
            <person name="Bills G.F."/>
            <person name="Dong Y."/>
            <person name="Huang W."/>
            <person name="Nel W.J."/>
            <person name="Swalarsk-Parry B.S."/>
            <person name="Vaghefi N."/>
            <person name="Wilken P.M."/>
            <person name="An Z."/>
            <person name="de Beer Z.W."/>
            <person name="De Vos L."/>
            <person name="Chen L."/>
            <person name="Duong T.A."/>
            <person name="Gao Y."/>
            <person name="Hammerbacher A."/>
            <person name="Kikkert J.R."/>
            <person name="Li Y."/>
            <person name="Li H."/>
            <person name="Li K."/>
            <person name="Li Q."/>
            <person name="Liu X."/>
            <person name="Ma X."/>
            <person name="Naidoo K."/>
            <person name="Pethybridge S.J."/>
            <person name="Sun J."/>
            <person name="Steenkamp E.T."/>
            <person name="van der Nest M.A."/>
            <person name="van Wyk S."/>
            <person name="Wingfield M.J."/>
            <person name="Xiong C."/>
            <person name="Yue Q."/>
            <person name="Zhang X."/>
        </authorList>
    </citation>
    <scope>NUCLEOTIDE SEQUENCE [LARGE SCALE GENOMIC DNA]</scope>
    <source>
        <strain evidence="4 5">BP5796</strain>
    </source>
</reference>
<feature type="compositionally biased region" description="Polar residues" evidence="2">
    <location>
        <begin position="660"/>
        <end position="679"/>
    </location>
</feature>
<organism evidence="4 5">
    <name type="scientific">Coleophoma crateriformis</name>
    <dbReference type="NCBI Taxonomy" id="565419"/>
    <lineage>
        <taxon>Eukaryota</taxon>
        <taxon>Fungi</taxon>
        <taxon>Dikarya</taxon>
        <taxon>Ascomycota</taxon>
        <taxon>Pezizomycotina</taxon>
        <taxon>Leotiomycetes</taxon>
        <taxon>Helotiales</taxon>
        <taxon>Dermateaceae</taxon>
        <taxon>Coleophoma</taxon>
    </lineage>
</organism>
<feature type="compositionally biased region" description="Polar residues" evidence="2">
    <location>
        <begin position="361"/>
        <end position="377"/>
    </location>
</feature>
<dbReference type="InterPro" id="IPR001623">
    <property type="entry name" value="DnaJ_domain"/>
</dbReference>
<evidence type="ECO:0000256" key="1">
    <source>
        <dbReference type="ARBA" id="ARBA00023186"/>
    </source>
</evidence>
<feature type="compositionally biased region" description="Basic and acidic residues" evidence="2">
    <location>
        <begin position="308"/>
        <end position="317"/>
    </location>
</feature>
<evidence type="ECO:0000256" key="2">
    <source>
        <dbReference type="SAM" id="MobiDB-lite"/>
    </source>
</evidence>
<proteinExistence type="predicted"/>
<dbReference type="EMBL" id="PDLN01000002">
    <property type="protein sequence ID" value="RDW91888.1"/>
    <property type="molecule type" value="Genomic_DNA"/>
</dbReference>
<feature type="region of interest" description="Disordered" evidence="2">
    <location>
        <begin position="565"/>
        <end position="793"/>
    </location>
</feature>
<dbReference type="FunFam" id="1.10.287.110:FF:000096">
    <property type="entry name" value="DnaJ domain protein"/>
    <property type="match status" value="1"/>
</dbReference>
<dbReference type="InterPro" id="IPR018253">
    <property type="entry name" value="DnaJ_domain_CS"/>
</dbReference>
<dbReference type="InterPro" id="IPR036869">
    <property type="entry name" value="J_dom_sf"/>
</dbReference>
<keyword evidence="5" id="KW-1185">Reference proteome</keyword>
<feature type="compositionally biased region" description="Polar residues" evidence="2">
    <location>
        <begin position="297"/>
        <end position="306"/>
    </location>
</feature>
<feature type="region of interest" description="Disordered" evidence="2">
    <location>
        <begin position="806"/>
        <end position="841"/>
    </location>
</feature>
<feature type="compositionally biased region" description="Low complexity" evidence="2">
    <location>
        <begin position="328"/>
        <end position="339"/>
    </location>
</feature>
<sequence length="1010" mass="110575">MVKADFSRDYYADLELPPSADVNEIKKQFKKLALKYHPDRNIGRESEVNAKFQNIQSAHEVLTDEAERRRYDQNRVRGKAFGSGFGGGMNAQRGNPYANAGAQWAPPPKRHTATRQTAPPPSAGAAKFKNFETPAAGSYRNPQEGAESRRSTYQAWEKMKQDHGKSAYSAKASARPPPPPPPARDSNSSSKPAAPPRTRPAYEDPNPNMRRSQSTKRSGFMPSDPSGDEPPAGSTSSYSTRNRRSQFAAHQDIPSSPPQSRGPPSDPLRQFREHAGLGNEPRLSTPYSTHGGEKTNPFESANLNRSKSTRERAERSVLNEQIFLKYQSDSYRSTSPSTSHRPRPKSAGSSVPRPDSDPNLARSQRPSRQPTYRSHFNSPDDDTSSEDELQMNASTRKRPVAKPRQRKASAAQSATNAHPVNSPPVTSPTNGQPSMYGNHFSSVSPELLKDLRPAKFAAAAASSTSGRDRYSMASTSSYHAKSSHDHTFQRFMSVPESQSDSYGLSPSGAPANCLNSFELAQRSIISNLVNQPRTNALLNFGMHGFNRGNQPVSAAFSQSNKYSFSFNPNGTNPQSSGQTFASKSTDSINTKFTPEDWHGKFTGSDYFTSEQKAANMPQRTQSGSRSRGRSPTKPRQGSTPGLATHFPAPDLNAKPDPQTPAESPSGSRFSAQEWASTFKPQTFAPPPHPSPTSRPTFPRKSSRNQRGSTIRPTMGSAAVIEDSSDSSGMDGKQLFTGRKAKAGETISSNGSSTHPPTVAASPNAMDIDTEEATPKPAAVDPPIDGQSRNVPLEPSRADWRNLAGVNVANAPKSPGPALPPRAKEPGKSRATESADSDEFGAISLEDLKNAEPIRAESNGLNGFDDFAANLPFTSQAASRVPIEKSTKTGDLSLPKPPKAPHLPQRSTNPRIELSSWEAYLPAFKIYMVDWDRFNAKMMAHFQARRNQVQAFEPSWLEQKSDEKVRIYIEGLTEDKKVREWWGLAADTHEENMKEFMVMRIRVQGLVNHTS</sequence>
<dbReference type="Pfam" id="PF00226">
    <property type="entry name" value="DnaJ"/>
    <property type="match status" value="1"/>
</dbReference>
<evidence type="ECO:0000259" key="3">
    <source>
        <dbReference type="PROSITE" id="PS50076"/>
    </source>
</evidence>
<keyword evidence="1" id="KW-0143">Chaperone</keyword>
<dbReference type="Proteomes" id="UP000256328">
    <property type="component" value="Unassembled WGS sequence"/>
</dbReference>
<name>A0A3D8T1K6_9HELO</name>
<feature type="compositionally biased region" description="Acidic residues" evidence="2">
    <location>
        <begin position="379"/>
        <end position="389"/>
    </location>
</feature>
<dbReference type="CDD" id="cd06257">
    <property type="entry name" value="DnaJ"/>
    <property type="match status" value="1"/>
</dbReference>
<feature type="compositionally biased region" description="Polar residues" evidence="2">
    <location>
        <begin position="745"/>
        <end position="755"/>
    </location>
</feature>
<feature type="domain" description="J" evidence="3">
    <location>
        <begin position="9"/>
        <end position="75"/>
    </location>
</feature>
<feature type="compositionally biased region" description="Polar residues" evidence="2">
    <location>
        <begin position="565"/>
        <end position="592"/>
    </location>
</feature>
<feature type="compositionally biased region" description="Polar residues" evidence="2">
    <location>
        <begin position="410"/>
        <end position="420"/>
    </location>
</feature>
<dbReference type="PANTHER" id="PTHR44145">
    <property type="entry name" value="DNAJ HOMOLOG SUBFAMILY A MEMBER 3, MITOCHONDRIAL"/>
    <property type="match status" value="1"/>
</dbReference>
<evidence type="ECO:0000313" key="5">
    <source>
        <dbReference type="Proteomes" id="UP000256328"/>
    </source>
</evidence>
<dbReference type="PROSITE" id="PS00636">
    <property type="entry name" value="DNAJ_1"/>
    <property type="match status" value="1"/>
</dbReference>
<dbReference type="PANTHER" id="PTHR44145:SF3">
    <property type="entry name" value="DNAJ HOMOLOG SUBFAMILY A MEMBER 3, MITOCHONDRIAL"/>
    <property type="match status" value="1"/>
</dbReference>
<dbReference type="AlphaFoldDB" id="A0A3D8T1K6"/>
<dbReference type="PROSITE" id="PS50076">
    <property type="entry name" value="DNAJ_2"/>
    <property type="match status" value="1"/>
</dbReference>
<feature type="compositionally biased region" description="Polar residues" evidence="2">
    <location>
        <begin position="427"/>
        <end position="441"/>
    </location>
</feature>
<evidence type="ECO:0000313" key="4">
    <source>
        <dbReference type="EMBL" id="RDW91888.1"/>
    </source>
</evidence>
<comment type="caution">
    <text evidence="4">The sequence shown here is derived from an EMBL/GenBank/DDBJ whole genome shotgun (WGS) entry which is preliminary data.</text>
</comment>
<feature type="compositionally biased region" description="Basic and acidic residues" evidence="2">
    <location>
        <begin position="821"/>
        <end position="832"/>
    </location>
</feature>
<feature type="compositionally biased region" description="Basic residues" evidence="2">
    <location>
        <begin position="395"/>
        <end position="407"/>
    </location>
</feature>